<organism evidence="4 5">
    <name type="scientific">Tabrizicola piscis</name>
    <dbReference type="NCBI Taxonomy" id="2494374"/>
    <lineage>
        <taxon>Bacteria</taxon>
        <taxon>Pseudomonadati</taxon>
        <taxon>Pseudomonadota</taxon>
        <taxon>Alphaproteobacteria</taxon>
        <taxon>Rhodobacterales</taxon>
        <taxon>Paracoccaceae</taxon>
        <taxon>Tabrizicola</taxon>
    </lineage>
</organism>
<accession>A0A3S8U822</accession>
<dbReference type="NCBIfam" id="TIGR02283">
    <property type="entry name" value="MltB_2"/>
    <property type="match status" value="1"/>
</dbReference>
<feature type="domain" description="Peptidoglycan binding-like" evidence="2">
    <location>
        <begin position="351"/>
        <end position="405"/>
    </location>
</feature>
<dbReference type="CDD" id="cd13399">
    <property type="entry name" value="Slt35-like"/>
    <property type="match status" value="1"/>
</dbReference>
<evidence type="ECO:0000256" key="1">
    <source>
        <dbReference type="SAM" id="SignalP"/>
    </source>
</evidence>
<dbReference type="InterPro" id="IPR023346">
    <property type="entry name" value="Lysozyme-like_dom_sf"/>
</dbReference>
<dbReference type="InterPro" id="IPR031304">
    <property type="entry name" value="SLT_2"/>
</dbReference>
<evidence type="ECO:0000313" key="5">
    <source>
        <dbReference type="Proteomes" id="UP000282002"/>
    </source>
</evidence>
<evidence type="ECO:0000313" key="4">
    <source>
        <dbReference type="EMBL" id="AZL59771.1"/>
    </source>
</evidence>
<name>A0A3S8U822_9RHOB</name>
<dbReference type="InterPro" id="IPR011970">
    <property type="entry name" value="MltB_2"/>
</dbReference>
<dbReference type="OrthoDB" id="9808544at2"/>
<dbReference type="Proteomes" id="UP000282002">
    <property type="component" value="Chromosome"/>
</dbReference>
<dbReference type="InterPro" id="IPR043426">
    <property type="entry name" value="MltB-like"/>
</dbReference>
<dbReference type="FunFam" id="1.10.8.350:FF:000001">
    <property type="entry name" value="Lytic murein transglycosylase B"/>
    <property type="match status" value="1"/>
</dbReference>
<dbReference type="GO" id="GO:0009253">
    <property type="term" value="P:peptidoglycan catabolic process"/>
    <property type="evidence" value="ECO:0007669"/>
    <property type="project" value="TreeGrafter"/>
</dbReference>
<dbReference type="Pfam" id="PF13406">
    <property type="entry name" value="SLT_2"/>
    <property type="match status" value="1"/>
</dbReference>
<dbReference type="InterPro" id="IPR002477">
    <property type="entry name" value="Peptidoglycan-bd-like"/>
</dbReference>
<dbReference type="Pfam" id="PF01471">
    <property type="entry name" value="PG_binding_1"/>
    <property type="match status" value="1"/>
</dbReference>
<feature type="domain" description="Transglycosylase SLT" evidence="3">
    <location>
        <begin position="41"/>
        <end position="329"/>
    </location>
</feature>
<dbReference type="SUPFAM" id="SSF47090">
    <property type="entry name" value="PGBD-like"/>
    <property type="match status" value="1"/>
</dbReference>
<dbReference type="Gene3D" id="1.10.530.10">
    <property type="match status" value="1"/>
</dbReference>
<keyword evidence="5" id="KW-1185">Reference proteome</keyword>
<protein>
    <submittedName>
        <fullName evidence="4">Lytic murein transglycosylase</fullName>
    </submittedName>
</protein>
<evidence type="ECO:0000259" key="2">
    <source>
        <dbReference type="Pfam" id="PF01471"/>
    </source>
</evidence>
<dbReference type="Gene3D" id="1.10.101.10">
    <property type="entry name" value="PGBD-like superfamily/PGBD"/>
    <property type="match status" value="1"/>
</dbReference>
<dbReference type="PANTHER" id="PTHR30163">
    <property type="entry name" value="MEMBRANE-BOUND LYTIC MUREIN TRANSGLYCOSYLASE B"/>
    <property type="match status" value="1"/>
</dbReference>
<reference evidence="4 5" key="1">
    <citation type="submission" date="2018-12" db="EMBL/GenBank/DDBJ databases">
        <title>Complete genome sequencing of Tabrizicola sp. K13M18.</title>
        <authorList>
            <person name="Bae J.-W."/>
        </authorList>
    </citation>
    <scope>NUCLEOTIDE SEQUENCE [LARGE SCALE GENOMIC DNA]</scope>
    <source>
        <strain evidence="4 5">K13M18</strain>
    </source>
</reference>
<evidence type="ECO:0000259" key="3">
    <source>
        <dbReference type="Pfam" id="PF13406"/>
    </source>
</evidence>
<dbReference type="SUPFAM" id="SSF53955">
    <property type="entry name" value="Lysozyme-like"/>
    <property type="match status" value="1"/>
</dbReference>
<dbReference type="AlphaFoldDB" id="A0A3S8U822"/>
<dbReference type="Gene3D" id="1.10.8.350">
    <property type="entry name" value="Bacterial muramidase"/>
    <property type="match status" value="1"/>
</dbReference>
<feature type="signal peptide" evidence="1">
    <location>
        <begin position="1"/>
        <end position="20"/>
    </location>
</feature>
<dbReference type="EMBL" id="CP034328">
    <property type="protein sequence ID" value="AZL59771.1"/>
    <property type="molecule type" value="Genomic_DNA"/>
</dbReference>
<keyword evidence="1" id="KW-0732">Signal</keyword>
<dbReference type="InterPro" id="IPR036366">
    <property type="entry name" value="PGBDSf"/>
</dbReference>
<dbReference type="KEGG" id="taw:EI545_13560"/>
<proteinExistence type="predicted"/>
<dbReference type="InterPro" id="IPR036365">
    <property type="entry name" value="PGBD-like_sf"/>
</dbReference>
<gene>
    <name evidence="4" type="ORF">EI545_13560</name>
</gene>
<dbReference type="PANTHER" id="PTHR30163:SF8">
    <property type="entry name" value="LYTIC MUREIN TRANSGLYCOSYLASE"/>
    <property type="match status" value="1"/>
</dbReference>
<dbReference type="GO" id="GO:0008933">
    <property type="term" value="F:peptidoglycan lytic transglycosylase activity"/>
    <property type="evidence" value="ECO:0007669"/>
    <property type="project" value="TreeGrafter"/>
</dbReference>
<feature type="chain" id="PRO_5019058459" evidence="1">
    <location>
        <begin position="21"/>
        <end position="406"/>
    </location>
</feature>
<sequence length="406" mass="43874">MRRMLVGVILAALLQGPAAAQTILPDAAQGEATMGTQAGLDAWVQDFRTRALAAGMPAATFDAALRGVEFNPKVVERDRNQNEFTKTIWDYLDTAVSEDRVALGLKALAQHRDLLDRIAAEYGVEAEILAAVWGLESAYGTYRGDLPVLGSLATLAYDGRRGAFFEAELIAALKIVDGGHVDTFTGSWAGASGHTQFMPSSWERFAVDFDGDGKRNLWGDDPGDALASTANYLRHWGWTTGQPWGLEVTLPEGFDYDQTTERVVKPVPDWQAMGIRTASGGDLPDHGPGSILLPGGHRGAAFLIFPNFQVIEKYNTADAYIIGIGHLADRLKGGPPIAATWPRDLRALTLDERRELQDRLGQAGFDPGGVDGRMGPKTIAAVKAFQKARGMVPDGYPSLEILTLLR</sequence>